<comment type="caution">
    <text evidence="2">The sequence shown here is derived from an EMBL/GenBank/DDBJ whole genome shotgun (WGS) entry which is preliminary data.</text>
</comment>
<dbReference type="EMBL" id="BAABUK010000016">
    <property type="protein sequence ID" value="GAA5813253.1"/>
    <property type="molecule type" value="Genomic_DNA"/>
</dbReference>
<evidence type="ECO:0000256" key="1">
    <source>
        <dbReference type="SAM" id="MobiDB-lite"/>
    </source>
</evidence>
<keyword evidence="3" id="KW-1185">Reference proteome</keyword>
<protein>
    <submittedName>
        <fullName evidence="2">Uncharacterized protein</fullName>
    </submittedName>
</protein>
<accession>A0ABP9Z2D0</accession>
<name>A0ABP9Z2D0_9FUNG</name>
<feature type="region of interest" description="Disordered" evidence="1">
    <location>
        <begin position="81"/>
        <end position="103"/>
    </location>
</feature>
<dbReference type="Proteomes" id="UP001473302">
    <property type="component" value="Unassembled WGS sequence"/>
</dbReference>
<evidence type="ECO:0000313" key="3">
    <source>
        <dbReference type="Proteomes" id="UP001473302"/>
    </source>
</evidence>
<gene>
    <name evidence="2" type="ORF">MFLAVUS_006728</name>
</gene>
<proteinExistence type="predicted"/>
<reference evidence="2 3" key="1">
    <citation type="submission" date="2024-04" db="EMBL/GenBank/DDBJ databases">
        <title>genome sequences of Mucor flavus KT1a and Helicostylum pulchrum KT1b strains isolated from the surface of a dry-aged beef.</title>
        <authorList>
            <person name="Toyotome T."/>
            <person name="Hosono M."/>
            <person name="Torimaru M."/>
            <person name="Fukuda K."/>
            <person name="Mikami N."/>
        </authorList>
    </citation>
    <scope>NUCLEOTIDE SEQUENCE [LARGE SCALE GENOMIC DNA]</scope>
    <source>
        <strain evidence="2 3">KT1a</strain>
    </source>
</reference>
<organism evidence="2 3">
    <name type="scientific">Mucor flavus</name>
    <dbReference type="NCBI Taxonomy" id="439312"/>
    <lineage>
        <taxon>Eukaryota</taxon>
        <taxon>Fungi</taxon>
        <taxon>Fungi incertae sedis</taxon>
        <taxon>Mucoromycota</taxon>
        <taxon>Mucoromycotina</taxon>
        <taxon>Mucoromycetes</taxon>
        <taxon>Mucorales</taxon>
        <taxon>Mucorineae</taxon>
        <taxon>Mucoraceae</taxon>
        <taxon>Mucor</taxon>
    </lineage>
</organism>
<evidence type="ECO:0000313" key="2">
    <source>
        <dbReference type="EMBL" id="GAA5813253.1"/>
    </source>
</evidence>
<sequence>MGNSCCPGESASLDDRESRELEAIRLAKEESQRNKNDPKTQVKAESVKDLSASQIENHIYPAPDYIRAKTASITEKPHLNDLKGAKFMNDPNPTPSPNEQDVYAQIYPPPVSVRS</sequence>
<feature type="region of interest" description="Disordered" evidence="1">
    <location>
        <begin position="27"/>
        <end position="48"/>
    </location>
</feature>